<sequence>MLTLDLTNEPRWHDLAPGVRLQLRPLTTALMVATRSDPDVEAVHEEASDEERAVAFAKALARRAVLVWEGVGDADGNAIEPSSDAIDALLDIWPIFEAFQLTYVSKGLLLEQEKNASALSPNGPSVGATDIAAPVQGTATTAPQG</sequence>
<evidence type="ECO:0000313" key="3">
    <source>
        <dbReference type="Proteomes" id="UP000239480"/>
    </source>
</evidence>
<comment type="caution">
    <text evidence="2">The sequence shown here is derived from an EMBL/GenBank/DDBJ whole genome shotgun (WGS) entry which is preliminary data.</text>
</comment>
<gene>
    <name evidence="2" type="ORF">CLV78_10419</name>
</gene>
<evidence type="ECO:0008006" key="4">
    <source>
        <dbReference type="Google" id="ProtNLM"/>
    </source>
</evidence>
<feature type="region of interest" description="Disordered" evidence="1">
    <location>
        <begin position="118"/>
        <end position="145"/>
    </location>
</feature>
<dbReference type="Proteomes" id="UP000239480">
    <property type="component" value="Unassembled WGS sequence"/>
</dbReference>
<evidence type="ECO:0000313" key="2">
    <source>
        <dbReference type="EMBL" id="PRY23530.1"/>
    </source>
</evidence>
<dbReference type="AlphaFoldDB" id="A0A2T0RQZ9"/>
<proteinExistence type="predicted"/>
<protein>
    <recommendedName>
        <fullName evidence="4">Tail assembly chaperone</fullName>
    </recommendedName>
</protein>
<organism evidence="2 3">
    <name type="scientific">Aliiruegeria haliotis</name>
    <dbReference type="NCBI Taxonomy" id="1280846"/>
    <lineage>
        <taxon>Bacteria</taxon>
        <taxon>Pseudomonadati</taxon>
        <taxon>Pseudomonadota</taxon>
        <taxon>Alphaproteobacteria</taxon>
        <taxon>Rhodobacterales</taxon>
        <taxon>Roseobacteraceae</taxon>
        <taxon>Aliiruegeria</taxon>
    </lineage>
</organism>
<dbReference type="RefSeq" id="WP_106204937.1">
    <property type="nucleotide sequence ID" value="NZ_PVTD01000004.1"/>
</dbReference>
<dbReference type="EMBL" id="PVTD01000004">
    <property type="protein sequence ID" value="PRY23530.1"/>
    <property type="molecule type" value="Genomic_DNA"/>
</dbReference>
<accession>A0A2T0RQZ9</accession>
<dbReference type="OrthoDB" id="7585945at2"/>
<reference evidence="2 3" key="1">
    <citation type="submission" date="2018-03" db="EMBL/GenBank/DDBJ databases">
        <title>Genomic Encyclopedia of Archaeal and Bacterial Type Strains, Phase II (KMG-II): from individual species to whole genera.</title>
        <authorList>
            <person name="Goeker M."/>
        </authorList>
    </citation>
    <scope>NUCLEOTIDE SEQUENCE [LARGE SCALE GENOMIC DNA]</scope>
    <source>
        <strain evidence="2 3">DSM 29328</strain>
    </source>
</reference>
<evidence type="ECO:0000256" key="1">
    <source>
        <dbReference type="SAM" id="MobiDB-lite"/>
    </source>
</evidence>
<keyword evidence="3" id="KW-1185">Reference proteome</keyword>
<name>A0A2T0RQZ9_9RHOB</name>